<name>A0AAV7NNX8_PLEWA</name>
<feature type="compositionally biased region" description="Basic and acidic residues" evidence="1">
    <location>
        <begin position="141"/>
        <end position="154"/>
    </location>
</feature>
<proteinExistence type="predicted"/>
<evidence type="ECO:0000313" key="3">
    <source>
        <dbReference type="Proteomes" id="UP001066276"/>
    </source>
</evidence>
<evidence type="ECO:0000313" key="2">
    <source>
        <dbReference type="EMBL" id="KAJ1114470.1"/>
    </source>
</evidence>
<dbReference type="AlphaFoldDB" id="A0AAV7NNX8"/>
<accession>A0AAV7NNX8</accession>
<feature type="region of interest" description="Disordered" evidence="1">
    <location>
        <begin position="90"/>
        <end position="162"/>
    </location>
</feature>
<evidence type="ECO:0000256" key="1">
    <source>
        <dbReference type="SAM" id="MobiDB-lite"/>
    </source>
</evidence>
<dbReference type="Proteomes" id="UP001066276">
    <property type="component" value="Chromosome 8"/>
</dbReference>
<sequence length="201" mass="22749">MAYFSSYPVRPYAKPETRVGWEKMLCNTGLTYLLLEDGIEVWNTHLKFYGTVLRFEHLCIFENCTVIHSKEEERLQGNFRVLTLASGRKEGQDLEKTSSQWQPEAEPGENSAERQEEEQTLRHVRGSTGVEDDSGNLPLHCDPEQETTKRKQPEADQETTQEAVCHGYASSWHASGGAWLRQVCGQVRGLGKTPAAIRPPE</sequence>
<organism evidence="2 3">
    <name type="scientific">Pleurodeles waltl</name>
    <name type="common">Iberian ribbed newt</name>
    <dbReference type="NCBI Taxonomy" id="8319"/>
    <lineage>
        <taxon>Eukaryota</taxon>
        <taxon>Metazoa</taxon>
        <taxon>Chordata</taxon>
        <taxon>Craniata</taxon>
        <taxon>Vertebrata</taxon>
        <taxon>Euteleostomi</taxon>
        <taxon>Amphibia</taxon>
        <taxon>Batrachia</taxon>
        <taxon>Caudata</taxon>
        <taxon>Salamandroidea</taxon>
        <taxon>Salamandridae</taxon>
        <taxon>Pleurodelinae</taxon>
        <taxon>Pleurodeles</taxon>
    </lineage>
</organism>
<feature type="compositionally biased region" description="Basic and acidic residues" evidence="1">
    <location>
        <begin position="111"/>
        <end position="121"/>
    </location>
</feature>
<comment type="caution">
    <text evidence="2">The sequence shown here is derived from an EMBL/GenBank/DDBJ whole genome shotgun (WGS) entry which is preliminary data.</text>
</comment>
<gene>
    <name evidence="2" type="ORF">NDU88_002707</name>
</gene>
<protein>
    <submittedName>
        <fullName evidence="2">Uncharacterized protein</fullName>
    </submittedName>
</protein>
<dbReference type="EMBL" id="JANPWB010000012">
    <property type="protein sequence ID" value="KAJ1114470.1"/>
    <property type="molecule type" value="Genomic_DNA"/>
</dbReference>
<keyword evidence="3" id="KW-1185">Reference proteome</keyword>
<reference evidence="2" key="1">
    <citation type="journal article" date="2022" name="bioRxiv">
        <title>Sequencing and chromosome-scale assembly of the giantPleurodeles waltlgenome.</title>
        <authorList>
            <person name="Brown T."/>
            <person name="Elewa A."/>
            <person name="Iarovenko S."/>
            <person name="Subramanian E."/>
            <person name="Araus A.J."/>
            <person name="Petzold A."/>
            <person name="Susuki M."/>
            <person name="Suzuki K.-i.T."/>
            <person name="Hayashi T."/>
            <person name="Toyoda A."/>
            <person name="Oliveira C."/>
            <person name="Osipova E."/>
            <person name="Leigh N.D."/>
            <person name="Simon A."/>
            <person name="Yun M.H."/>
        </authorList>
    </citation>
    <scope>NUCLEOTIDE SEQUENCE</scope>
    <source>
        <strain evidence="2">20211129_DDA</strain>
        <tissue evidence="2">Liver</tissue>
    </source>
</reference>